<proteinExistence type="predicted"/>
<accession>D1QPD5</accession>
<evidence type="ECO:0000313" key="1">
    <source>
        <dbReference type="EMBL" id="EFB32810.1"/>
    </source>
</evidence>
<name>D1QPD5_9BACT</name>
<dbReference type="Proteomes" id="UP000004079">
    <property type="component" value="Unassembled WGS sequence"/>
</dbReference>
<comment type="caution">
    <text evidence="1">The sequence shown here is derived from an EMBL/GenBank/DDBJ whole genome shotgun (WGS) entry which is preliminary data.</text>
</comment>
<organism evidence="1 2">
    <name type="scientific">Segatella oris F0302</name>
    <dbReference type="NCBI Taxonomy" id="649760"/>
    <lineage>
        <taxon>Bacteria</taxon>
        <taxon>Pseudomonadati</taxon>
        <taxon>Bacteroidota</taxon>
        <taxon>Bacteroidia</taxon>
        <taxon>Bacteroidales</taxon>
        <taxon>Prevotellaceae</taxon>
        <taxon>Segatella</taxon>
    </lineage>
</organism>
<evidence type="ECO:0000313" key="2">
    <source>
        <dbReference type="Proteomes" id="UP000004079"/>
    </source>
</evidence>
<dbReference type="STRING" id="649760.HMPREF0971_00825"/>
<dbReference type="AlphaFoldDB" id="D1QPD5"/>
<sequence length="77" mass="9371">MKSSEKRQQNKSRNKISRQDLLGTYPQIITRNQQRHLRFQPLKFLKTHLIWPFSALNFFNKKLKKADKINSHILYYP</sequence>
<reference evidence="1 2" key="1">
    <citation type="submission" date="2009-11" db="EMBL/GenBank/DDBJ databases">
        <authorList>
            <person name="Weinstock G."/>
            <person name="Sodergren E."/>
            <person name="Clifton S."/>
            <person name="Fulton L."/>
            <person name="Fulton B."/>
            <person name="Courtney L."/>
            <person name="Fronick C."/>
            <person name="Harrison M."/>
            <person name="Strong C."/>
            <person name="Farmer C."/>
            <person name="Delahaunty K."/>
            <person name="Markovic C."/>
            <person name="Hall O."/>
            <person name="Minx P."/>
            <person name="Tomlinson C."/>
            <person name="Mitreva M."/>
            <person name="Nelson J."/>
            <person name="Hou S."/>
            <person name="Wollam A."/>
            <person name="Pepin K.H."/>
            <person name="Johnson M."/>
            <person name="Bhonagiri V."/>
            <person name="Nash W.E."/>
            <person name="Warren W."/>
            <person name="Chinwalla A."/>
            <person name="Mardis E.R."/>
            <person name="Wilson R.K."/>
        </authorList>
    </citation>
    <scope>NUCLEOTIDE SEQUENCE [LARGE SCALE GENOMIC DNA]</scope>
    <source>
        <strain evidence="1 2">F0302</strain>
    </source>
</reference>
<gene>
    <name evidence="1" type="ORF">HMPREF0971_00825</name>
</gene>
<dbReference type="HOGENOM" id="CLU_2635131_0_0_10"/>
<dbReference type="EMBL" id="ACUZ02000010">
    <property type="protein sequence ID" value="EFB32810.1"/>
    <property type="molecule type" value="Genomic_DNA"/>
</dbReference>
<protein>
    <submittedName>
        <fullName evidence="1">Uncharacterized protein</fullName>
    </submittedName>
</protein>